<name>A0ACC0AU48_CATRO</name>
<reference evidence="2" key="1">
    <citation type="journal article" date="2023" name="Nat. Plants">
        <title>Single-cell RNA sequencing provides a high-resolution roadmap for understanding the multicellular compartmentation of specialized metabolism.</title>
        <authorList>
            <person name="Sun S."/>
            <person name="Shen X."/>
            <person name="Li Y."/>
            <person name="Li Y."/>
            <person name="Wang S."/>
            <person name="Li R."/>
            <person name="Zhang H."/>
            <person name="Shen G."/>
            <person name="Guo B."/>
            <person name="Wei J."/>
            <person name="Xu J."/>
            <person name="St-Pierre B."/>
            <person name="Chen S."/>
            <person name="Sun C."/>
        </authorList>
    </citation>
    <scope>NUCLEOTIDE SEQUENCE [LARGE SCALE GENOMIC DNA]</scope>
</reference>
<organism evidence="1 2">
    <name type="scientific">Catharanthus roseus</name>
    <name type="common">Madagascar periwinkle</name>
    <name type="synonym">Vinca rosea</name>
    <dbReference type="NCBI Taxonomy" id="4058"/>
    <lineage>
        <taxon>Eukaryota</taxon>
        <taxon>Viridiplantae</taxon>
        <taxon>Streptophyta</taxon>
        <taxon>Embryophyta</taxon>
        <taxon>Tracheophyta</taxon>
        <taxon>Spermatophyta</taxon>
        <taxon>Magnoliopsida</taxon>
        <taxon>eudicotyledons</taxon>
        <taxon>Gunneridae</taxon>
        <taxon>Pentapetalae</taxon>
        <taxon>asterids</taxon>
        <taxon>lamiids</taxon>
        <taxon>Gentianales</taxon>
        <taxon>Apocynaceae</taxon>
        <taxon>Rauvolfioideae</taxon>
        <taxon>Vinceae</taxon>
        <taxon>Catharanthinae</taxon>
        <taxon>Catharanthus</taxon>
    </lineage>
</organism>
<accession>A0ACC0AU48</accession>
<dbReference type="EMBL" id="CM044705">
    <property type="protein sequence ID" value="KAI5662978.1"/>
    <property type="molecule type" value="Genomic_DNA"/>
</dbReference>
<comment type="caution">
    <text evidence="1">The sequence shown here is derived from an EMBL/GenBank/DDBJ whole genome shotgun (WGS) entry which is preliminary data.</text>
</comment>
<keyword evidence="2" id="KW-1185">Reference proteome</keyword>
<gene>
    <name evidence="1" type="ORF">M9H77_22301</name>
</gene>
<protein>
    <submittedName>
        <fullName evidence="1">Uncharacterized protein</fullName>
    </submittedName>
</protein>
<proteinExistence type="predicted"/>
<evidence type="ECO:0000313" key="1">
    <source>
        <dbReference type="EMBL" id="KAI5662978.1"/>
    </source>
</evidence>
<sequence length="471" mass="50637">MDCVKTVTRLKGSLCHQFLLFAIWWTSFQDAVALRSSPDPRHISSKSELATPPTTGLFEPIEISPAVIPHIPIPGEALPPMYPSFPKTFEPVLSGRCPVNFSALSSITEKTASDCSLPLAALVGNVICCPQFASLLRIFQGFYGKNSNTLVLKDAVADDCFGDVVSILAGRGANSSISTICSAKSSNLTGGSCPVKDITTFEKLVNTSKLLEACSTVDPLKECCRPICQPAIMEAAVQISGLQSVMTSNKDLAGAPSSVNTVNDCKGVVYSWISRKLPSDAANLAFRRLSSCKVNKVCPLNFTQPSEVIKACRNVAAPSPLCCSSLNTYIAGLQKQMLITNRQAIICSTEFGLMLQKAGVMANIYELCDVDLKDFSLQAYGQEEGCLLRSYPADVVYDNSSGFSFICDLNDNIAAPWPSSTSTTSFSLCAPEMSLPALPSSETLRNHGCHDTRLDHLIPILLFFVLGTLLN</sequence>
<evidence type="ECO:0000313" key="2">
    <source>
        <dbReference type="Proteomes" id="UP001060085"/>
    </source>
</evidence>
<dbReference type="Proteomes" id="UP001060085">
    <property type="component" value="Linkage Group LG05"/>
</dbReference>